<evidence type="ECO:0000313" key="2">
    <source>
        <dbReference type="EMBL" id="VWD20417.1"/>
    </source>
</evidence>
<dbReference type="Proteomes" id="UP000494274">
    <property type="component" value="Unassembled WGS sequence"/>
</dbReference>
<organism evidence="2 3">
    <name type="scientific">Burkholderia lata (strain ATCC 17760 / DSM 23089 / LMG 22485 / NCIMB 9086 / R18194 / 383)</name>
    <dbReference type="NCBI Taxonomy" id="482957"/>
    <lineage>
        <taxon>Bacteria</taxon>
        <taxon>Pseudomonadati</taxon>
        <taxon>Pseudomonadota</taxon>
        <taxon>Betaproteobacteria</taxon>
        <taxon>Burkholderiales</taxon>
        <taxon>Burkholderiaceae</taxon>
        <taxon>Burkholderia</taxon>
        <taxon>Burkholderia cepacia complex</taxon>
    </lineage>
</organism>
<gene>
    <name evidence="2" type="ORF">BLA18112_05309</name>
</gene>
<feature type="compositionally biased region" description="Basic residues" evidence="1">
    <location>
        <begin position="20"/>
        <end position="30"/>
    </location>
</feature>
<feature type="region of interest" description="Disordered" evidence="1">
    <location>
        <begin position="1"/>
        <end position="57"/>
    </location>
</feature>
<reference evidence="2 3" key="1">
    <citation type="submission" date="2019-09" db="EMBL/GenBank/DDBJ databases">
        <authorList>
            <person name="Depoorter E."/>
        </authorList>
    </citation>
    <scope>NUCLEOTIDE SEQUENCE [LARGE SCALE GENOMIC DNA]</scope>
    <source>
        <strain evidence="2">R-18112</strain>
    </source>
</reference>
<name>A0A6P2YDY8_BURL3</name>
<dbReference type="AlphaFoldDB" id="A0A6P2YDY8"/>
<evidence type="ECO:0000256" key="1">
    <source>
        <dbReference type="SAM" id="MobiDB-lite"/>
    </source>
</evidence>
<evidence type="ECO:0000313" key="3">
    <source>
        <dbReference type="Proteomes" id="UP000494274"/>
    </source>
</evidence>
<dbReference type="EMBL" id="CABVQI010000019">
    <property type="protein sequence ID" value="VWD20417.1"/>
    <property type="molecule type" value="Genomic_DNA"/>
</dbReference>
<accession>A0A6P2YDY8</accession>
<proteinExistence type="predicted"/>
<protein>
    <submittedName>
        <fullName evidence="2">Uncharacterized protein</fullName>
    </submittedName>
</protein>
<sequence>MSPWVGRVSMQKGEVPPKVARNRRPARRRPAVVGRQVRVRRASGQPIGHWSTTMPSL</sequence>